<name>A0A381SNL5_9ZZZZ</name>
<proteinExistence type="predicted"/>
<reference evidence="1" key="1">
    <citation type="submission" date="2018-05" db="EMBL/GenBank/DDBJ databases">
        <authorList>
            <person name="Lanie J.A."/>
            <person name="Ng W.-L."/>
            <person name="Kazmierczak K.M."/>
            <person name="Andrzejewski T.M."/>
            <person name="Davidsen T.M."/>
            <person name="Wayne K.J."/>
            <person name="Tettelin H."/>
            <person name="Glass J.I."/>
            <person name="Rusch D."/>
            <person name="Podicherti R."/>
            <person name="Tsui H.-C.T."/>
            <person name="Winkler M.E."/>
        </authorList>
    </citation>
    <scope>NUCLEOTIDE SEQUENCE</scope>
</reference>
<protein>
    <submittedName>
        <fullName evidence="1">Uncharacterized protein</fullName>
    </submittedName>
</protein>
<dbReference type="AlphaFoldDB" id="A0A381SNL5"/>
<dbReference type="EMBL" id="UINC01003051">
    <property type="protein sequence ID" value="SVA02883.1"/>
    <property type="molecule type" value="Genomic_DNA"/>
</dbReference>
<evidence type="ECO:0000313" key="1">
    <source>
        <dbReference type="EMBL" id="SVA02883.1"/>
    </source>
</evidence>
<feature type="non-terminal residue" evidence="1">
    <location>
        <position position="1"/>
    </location>
</feature>
<accession>A0A381SNL5</accession>
<organism evidence="1">
    <name type="scientific">marine metagenome</name>
    <dbReference type="NCBI Taxonomy" id="408172"/>
    <lineage>
        <taxon>unclassified sequences</taxon>
        <taxon>metagenomes</taxon>
        <taxon>ecological metagenomes</taxon>
    </lineage>
</organism>
<gene>
    <name evidence="1" type="ORF">METZ01_LOCUS55737</name>
</gene>
<sequence>GRVTGYLREFASPSAIPRQEDGSDIVAATVVHLFEDENRAASWMTDVFVKQFKDNVGSEIGENQSIVAVEELEIDDFYDRAIGIRAVQDGEDGILSTTVIDFRIGRLLGVSFVVTVGDHGRTELTTMLGLELERNIVRELLATG</sequence>